<dbReference type="GO" id="GO:0008168">
    <property type="term" value="F:methyltransferase activity"/>
    <property type="evidence" value="ECO:0007669"/>
    <property type="project" value="UniProtKB-KW"/>
</dbReference>
<keyword evidence="2" id="KW-0808">Transferase</keyword>
<evidence type="ECO:0000256" key="4">
    <source>
        <dbReference type="ARBA" id="ARBA00043988"/>
    </source>
</evidence>
<dbReference type="VEuPathDB" id="FungiDB:H257_19280"/>
<gene>
    <name evidence="5" type="ORF">AaE_010593</name>
</gene>
<protein>
    <submittedName>
        <fullName evidence="5">Uncharacterized protein</fullName>
    </submittedName>
</protein>
<reference evidence="5 6" key="1">
    <citation type="submission" date="2019-06" db="EMBL/GenBank/DDBJ databases">
        <title>Genomics analysis of Aphanomyces spp. identifies a new class of oomycete effector associated with host adaptation.</title>
        <authorList>
            <person name="Gaulin E."/>
        </authorList>
    </citation>
    <scope>NUCLEOTIDE SEQUENCE [LARGE SCALE GENOMIC DNA]</scope>
    <source>
        <strain evidence="5 6">E</strain>
    </source>
</reference>
<keyword evidence="3" id="KW-0949">S-adenosyl-L-methionine</keyword>
<name>A0A6A4ZXQ9_APHAT</name>
<evidence type="ECO:0000313" key="5">
    <source>
        <dbReference type="EMBL" id="KAF0718643.1"/>
    </source>
</evidence>
<dbReference type="Gene3D" id="3.40.50.150">
    <property type="entry name" value="Vaccinia Virus protein VP39"/>
    <property type="match status" value="1"/>
</dbReference>
<dbReference type="InterPro" id="IPR019410">
    <property type="entry name" value="Methyltransf_16"/>
</dbReference>
<dbReference type="SUPFAM" id="SSF53335">
    <property type="entry name" value="S-adenosyl-L-methionine-dependent methyltransferases"/>
    <property type="match status" value="1"/>
</dbReference>
<dbReference type="CDD" id="cd02440">
    <property type="entry name" value="AdoMet_MTases"/>
    <property type="match status" value="1"/>
</dbReference>
<evidence type="ECO:0000313" key="6">
    <source>
        <dbReference type="Proteomes" id="UP000469452"/>
    </source>
</evidence>
<dbReference type="EMBL" id="VJMI01016503">
    <property type="protein sequence ID" value="KAF0718643.1"/>
    <property type="molecule type" value="Genomic_DNA"/>
</dbReference>
<sequence length="206" mass="22500">MTKTTVKAFVVGSTSVVVQEELGRVDDSGAGLGIGWYVWPSAIKLAAFLDRNRHLVHAKRVLELGAGTALPGLLAAKLSAAHVTLTDKDEADLCNARDAVLLNHIPPSKVTLTPLVWGQDFAGGSIDVILAADCFYNAHDFEDILATMAYVIRRNPHCVVYTTYQLRSVHYTIQPYLARWKLHAKEVPCPASDDDVSVFLVEIRGC</sequence>
<dbReference type="PANTHER" id="PTHR14614:SF164">
    <property type="entry name" value="HISTONE-ARGININE METHYLTRANSFERASE METTL23"/>
    <property type="match status" value="1"/>
</dbReference>
<evidence type="ECO:0000256" key="3">
    <source>
        <dbReference type="ARBA" id="ARBA00022691"/>
    </source>
</evidence>
<dbReference type="Proteomes" id="UP000469452">
    <property type="component" value="Unassembled WGS sequence"/>
</dbReference>
<dbReference type="GO" id="GO:0032259">
    <property type="term" value="P:methylation"/>
    <property type="evidence" value="ECO:0007669"/>
    <property type="project" value="UniProtKB-KW"/>
</dbReference>
<dbReference type="InterPro" id="IPR029063">
    <property type="entry name" value="SAM-dependent_MTases_sf"/>
</dbReference>
<dbReference type="Pfam" id="PF10294">
    <property type="entry name" value="Methyltransf_16"/>
    <property type="match status" value="1"/>
</dbReference>
<keyword evidence="1" id="KW-0489">Methyltransferase</keyword>
<comment type="similarity">
    <text evidence="4">Belongs to the methyltransferase superfamily. METTL23 family.</text>
</comment>
<organism evidence="5 6">
    <name type="scientific">Aphanomyces astaci</name>
    <name type="common">Crayfish plague agent</name>
    <dbReference type="NCBI Taxonomy" id="112090"/>
    <lineage>
        <taxon>Eukaryota</taxon>
        <taxon>Sar</taxon>
        <taxon>Stramenopiles</taxon>
        <taxon>Oomycota</taxon>
        <taxon>Saprolegniomycetes</taxon>
        <taxon>Saprolegniales</taxon>
        <taxon>Verrucalvaceae</taxon>
        <taxon>Aphanomyces</taxon>
    </lineage>
</organism>
<dbReference type="GO" id="GO:0005737">
    <property type="term" value="C:cytoplasm"/>
    <property type="evidence" value="ECO:0007669"/>
    <property type="project" value="TreeGrafter"/>
</dbReference>
<evidence type="ECO:0000256" key="1">
    <source>
        <dbReference type="ARBA" id="ARBA00022603"/>
    </source>
</evidence>
<dbReference type="AlphaFoldDB" id="A0A6A4ZXQ9"/>
<accession>A0A6A4ZXQ9</accession>
<dbReference type="PANTHER" id="PTHR14614">
    <property type="entry name" value="HEPATOCELLULAR CARCINOMA-ASSOCIATED ANTIGEN"/>
    <property type="match status" value="1"/>
</dbReference>
<comment type="caution">
    <text evidence="5">The sequence shown here is derived from an EMBL/GenBank/DDBJ whole genome shotgun (WGS) entry which is preliminary data.</text>
</comment>
<evidence type="ECO:0000256" key="2">
    <source>
        <dbReference type="ARBA" id="ARBA00022679"/>
    </source>
</evidence>
<dbReference type="GO" id="GO:0005634">
    <property type="term" value="C:nucleus"/>
    <property type="evidence" value="ECO:0007669"/>
    <property type="project" value="TreeGrafter"/>
</dbReference>
<proteinExistence type="inferred from homology"/>